<feature type="transmembrane region" description="Helical" evidence="3">
    <location>
        <begin position="12"/>
        <end position="33"/>
    </location>
</feature>
<evidence type="ECO:0000313" key="5">
    <source>
        <dbReference type="EMBL" id="MCZ0926554.1"/>
    </source>
</evidence>
<comment type="caution">
    <text evidence="5">The sequence shown here is derived from an EMBL/GenBank/DDBJ whole genome shotgun (WGS) entry which is preliminary data.</text>
</comment>
<dbReference type="Proteomes" id="UP001321125">
    <property type="component" value="Unassembled WGS sequence"/>
</dbReference>
<gene>
    <name evidence="5" type="ORF">L0635_05605</name>
</gene>
<dbReference type="PANTHER" id="PTHR45138">
    <property type="entry name" value="REGULATORY COMPONENTS OF SENSORY TRANSDUCTION SYSTEM"/>
    <property type="match status" value="1"/>
</dbReference>
<proteinExistence type="predicted"/>
<dbReference type="PROSITE" id="PS50887">
    <property type="entry name" value="GGDEF"/>
    <property type="match status" value="1"/>
</dbReference>
<dbReference type="EC" id="2.7.7.65" evidence="1"/>
<feature type="domain" description="GGDEF" evidence="4">
    <location>
        <begin position="243"/>
        <end position="374"/>
    </location>
</feature>
<dbReference type="InterPro" id="IPR000160">
    <property type="entry name" value="GGDEF_dom"/>
</dbReference>
<reference evidence="5 6" key="1">
    <citation type="submission" date="2022-02" db="EMBL/GenBank/DDBJ databases">
        <title>Study of halophilic communities from a Mexican lake.</title>
        <authorList>
            <person name="Hernandez-Soto L.M."/>
            <person name="Martinez-Abarca F."/>
            <person name="Ramirez-Saad H.C."/>
            <person name="Aguirre-Garrido J.F."/>
        </authorList>
    </citation>
    <scope>NUCLEOTIDE SEQUENCE [LARGE SCALE GENOMIC DNA]</scope>
    <source>
        <strain evidence="5 6">Hjan13</strain>
    </source>
</reference>
<evidence type="ECO:0000313" key="6">
    <source>
        <dbReference type="Proteomes" id="UP001321125"/>
    </source>
</evidence>
<dbReference type="NCBIfam" id="TIGR00254">
    <property type="entry name" value="GGDEF"/>
    <property type="match status" value="1"/>
</dbReference>
<dbReference type="SUPFAM" id="SSF55073">
    <property type="entry name" value="Nucleotide cyclase"/>
    <property type="match status" value="1"/>
</dbReference>
<protein>
    <recommendedName>
        <fullName evidence="1">diguanylate cyclase</fullName>
        <ecNumber evidence="1">2.7.7.65</ecNumber>
    </recommendedName>
</protein>
<keyword evidence="3" id="KW-0472">Membrane</keyword>
<accession>A0ABT4IU61</accession>
<dbReference type="InterPro" id="IPR029787">
    <property type="entry name" value="Nucleotide_cyclase"/>
</dbReference>
<evidence type="ECO:0000259" key="4">
    <source>
        <dbReference type="PROSITE" id="PS50887"/>
    </source>
</evidence>
<name>A0ABT4IU61_9GAMM</name>
<evidence type="ECO:0000256" key="2">
    <source>
        <dbReference type="ARBA" id="ARBA00034247"/>
    </source>
</evidence>
<sequence>MNLRFNRPLGWQLGLGFTLLAGICAIAAGIYLYQVRQQLGSNYTALVADVIRPQLHTALLRSTLNEFREDPQDSELIERFDNLLWRIPQHIEGISFGLSKNRFAPAEYRSSLNRLRRVEEKIPHLRQTLGEIAAGAPPDDLIQQGIAIENDLAQAYSRLSHLLHSEAAKQRIVMDRLAIGIAVLILVILLLVGGLMLLLMRLHHQHKKVLQLSLMDELTGLGNRRYVLNFAERLFEQRQRSGLPLSIAVLDLDHFKRVNDDFGHPAGDQVLKVFADSLLDEVRKADVVARLGGEEFCVLMPETDAEGALEVVERIRHRVATLSHQELGVPVGLTVSLGLATAVNHDASFDQLYSRADRALYQAKTQGRNRVVVD</sequence>
<evidence type="ECO:0000256" key="3">
    <source>
        <dbReference type="SAM" id="Phobius"/>
    </source>
</evidence>
<feature type="transmembrane region" description="Helical" evidence="3">
    <location>
        <begin position="177"/>
        <end position="200"/>
    </location>
</feature>
<dbReference type="RefSeq" id="WP_268901358.1">
    <property type="nucleotide sequence ID" value="NZ_JAKNQT010000001.1"/>
</dbReference>
<keyword evidence="5" id="KW-0548">Nucleotidyltransferase</keyword>
<dbReference type="SMART" id="SM00267">
    <property type="entry name" value="GGDEF"/>
    <property type="match status" value="1"/>
</dbReference>
<keyword evidence="5" id="KW-0808">Transferase</keyword>
<dbReference type="PANTHER" id="PTHR45138:SF9">
    <property type="entry name" value="DIGUANYLATE CYCLASE DGCM-RELATED"/>
    <property type="match status" value="1"/>
</dbReference>
<dbReference type="Pfam" id="PF00990">
    <property type="entry name" value="GGDEF"/>
    <property type="match status" value="1"/>
</dbReference>
<dbReference type="InterPro" id="IPR043128">
    <property type="entry name" value="Rev_trsase/Diguanyl_cyclase"/>
</dbReference>
<keyword evidence="6" id="KW-1185">Reference proteome</keyword>
<dbReference type="EMBL" id="JAKNQU010000002">
    <property type="protein sequence ID" value="MCZ0926554.1"/>
    <property type="molecule type" value="Genomic_DNA"/>
</dbReference>
<organism evidence="5 6">
    <name type="scientific">Vreelandella janggokensis</name>
    <dbReference type="NCBI Taxonomy" id="370767"/>
    <lineage>
        <taxon>Bacteria</taxon>
        <taxon>Pseudomonadati</taxon>
        <taxon>Pseudomonadota</taxon>
        <taxon>Gammaproteobacteria</taxon>
        <taxon>Oceanospirillales</taxon>
        <taxon>Halomonadaceae</taxon>
        <taxon>Vreelandella</taxon>
    </lineage>
</organism>
<comment type="catalytic activity">
    <reaction evidence="2">
        <text>2 GTP = 3',3'-c-di-GMP + 2 diphosphate</text>
        <dbReference type="Rhea" id="RHEA:24898"/>
        <dbReference type="ChEBI" id="CHEBI:33019"/>
        <dbReference type="ChEBI" id="CHEBI:37565"/>
        <dbReference type="ChEBI" id="CHEBI:58805"/>
        <dbReference type="EC" id="2.7.7.65"/>
    </reaction>
</comment>
<keyword evidence="3" id="KW-0812">Transmembrane</keyword>
<dbReference type="Gene3D" id="3.30.70.270">
    <property type="match status" value="1"/>
</dbReference>
<dbReference type="GO" id="GO:0052621">
    <property type="term" value="F:diguanylate cyclase activity"/>
    <property type="evidence" value="ECO:0007669"/>
    <property type="project" value="UniProtKB-EC"/>
</dbReference>
<dbReference type="CDD" id="cd01949">
    <property type="entry name" value="GGDEF"/>
    <property type="match status" value="1"/>
</dbReference>
<evidence type="ECO:0000256" key="1">
    <source>
        <dbReference type="ARBA" id="ARBA00012528"/>
    </source>
</evidence>
<keyword evidence="3" id="KW-1133">Transmembrane helix</keyword>
<dbReference type="InterPro" id="IPR050469">
    <property type="entry name" value="Diguanylate_Cyclase"/>
</dbReference>